<dbReference type="STRING" id="1314800.A0A1B7N477"/>
<keyword evidence="2" id="KW-0521">NADP</keyword>
<dbReference type="InterPro" id="IPR036291">
    <property type="entry name" value="NAD(P)-bd_dom_sf"/>
</dbReference>
<dbReference type="FunCoup" id="A0A1B7N477">
    <property type="interactions" value="43"/>
</dbReference>
<keyword evidence="3" id="KW-0560">Oxidoreductase</keyword>
<dbReference type="EMBL" id="KV448241">
    <property type="protein sequence ID" value="OAX39657.1"/>
    <property type="molecule type" value="Genomic_DNA"/>
</dbReference>
<name>A0A1B7N477_9AGAM</name>
<evidence type="ECO:0000256" key="3">
    <source>
        <dbReference type="ARBA" id="ARBA00023002"/>
    </source>
</evidence>
<evidence type="ECO:0000313" key="6">
    <source>
        <dbReference type="EMBL" id="OAX39657.1"/>
    </source>
</evidence>
<dbReference type="PROSITE" id="PS00061">
    <property type="entry name" value="ADH_SHORT"/>
    <property type="match status" value="1"/>
</dbReference>
<dbReference type="PRINTS" id="PR00081">
    <property type="entry name" value="GDHRDH"/>
</dbReference>
<evidence type="ECO:0000256" key="1">
    <source>
        <dbReference type="ARBA" id="ARBA00006484"/>
    </source>
</evidence>
<dbReference type="SUPFAM" id="SSF51735">
    <property type="entry name" value="NAD(P)-binding Rossmann-fold domains"/>
    <property type="match status" value="1"/>
</dbReference>
<dbReference type="OrthoDB" id="9876299at2759"/>
<dbReference type="GO" id="GO:0050664">
    <property type="term" value="F:oxidoreductase activity, acting on NAD(P)H, oxygen as acceptor"/>
    <property type="evidence" value="ECO:0007669"/>
    <property type="project" value="TreeGrafter"/>
</dbReference>
<evidence type="ECO:0000259" key="5">
    <source>
        <dbReference type="SMART" id="SM00822"/>
    </source>
</evidence>
<dbReference type="PRINTS" id="PR00080">
    <property type="entry name" value="SDRFAMILY"/>
</dbReference>
<sequence>MLNPVVVVTGASRGIGLAVTRSLLKEHSARVVTLSRTRTPELSQLVQEHQQALLSIECDVTDESALQSAIARGNDYFGQMDGLILNAGTLDPLGRIDNPDSSLDSWKRHFDVNLFSLVPAIRASLPALRESKGKVIFISSGAAVGDIPGWAPYNAGKAAMNSLSRTLAKEEPLIVSLALAPGKVDTDMQANLRSAGAQHMTTTDYKIFIDAFNDGTLVNPYDVGYVIAGLSLGAPPSLSGQFVRWDNEECREFWRK</sequence>
<dbReference type="GO" id="GO:0016616">
    <property type="term" value="F:oxidoreductase activity, acting on the CH-OH group of donors, NAD or NADP as acceptor"/>
    <property type="evidence" value="ECO:0007669"/>
    <property type="project" value="UniProtKB-ARBA"/>
</dbReference>
<dbReference type="AlphaFoldDB" id="A0A1B7N477"/>
<gene>
    <name evidence="6" type="ORF">K503DRAFT_716014</name>
</gene>
<protein>
    <submittedName>
        <fullName evidence="6">NAD(P)-binding protein</fullName>
    </submittedName>
</protein>
<evidence type="ECO:0000256" key="4">
    <source>
        <dbReference type="RuleBase" id="RU000363"/>
    </source>
</evidence>
<evidence type="ECO:0000313" key="7">
    <source>
        <dbReference type="Proteomes" id="UP000092154"/>
    </source>
</evidence>
<proteinExistence type="inferred from homology"/>
<dbReference type="InParanoid" id="A0A1B7N477"/>
<organism evidence="6 7">
    <name type="scientific">Rhizopogon vinicolor AM-OR11-026</name>
    <dbReference type="NCBI Taxonomy" id="1314800"/>
    <lineage>
        <taxon>Eukaryota</taxon>
        <taxon>Fungi</taxon>
        <taxon>Dikarya</taxon>
        <taxon>Basidiomycota</taxon>
        <taxon>Agaricomycotina</taxon>
        <taxon>Agaricomycetes</taxon>
        <taxon>Agaricomycetidae</taxon>
        <taxon>Boletales</taxon>
        <taxon>Suillineae</taxon>
        <taxon>Rhizopogonaceae</taxon>
        <taxon>Rhizopogon</taxon>
    </lineage>
</organism>
<dbReference type="SMART" id="SM00822">
    <property type="entry name" value="PKS_KR"/>
    <property type="match status" value="1"/>
</dbReference>
<dbReference type="Pfam" id="PF00106">
    <property type="entry name" value="adh_short"/>
    <property type="match status" value="1"/>
</dbReference>
<comment type="similarity">
    <text evidence="1 4">Belongs to the short-chain dehydrogenases/reductases (SDR) family.</text>
</comment>
<keyword evidence="7" id="KW-1185">Reference proteome</keyword>
<dbReference type="InterPro" id="IPR057326">
    <property type="entry name" value="KR_dom"/>
</dbReference>
<dbReference type="Gene3D" id="3.40.50.720">
    <property type="entry name" value="NAD(P)-binding Rossmann-like Domain"/>
    <property type="match status" value="1"/>
</dbReference>
<dbReference type="InterPro" id="IPR020904">
    <property type="entry name" value="Sc_DH/Rdtase_CS"/>
</dbReference>
<dbReference type="InterPro" id="IPR002347">
    <property type="entry name" value="SDR_fam"/>
</dbReference>
<dbReference type="Proteomes" id="UP000092154">
    <property type="component" value="Unassembled WGS sequence"/>
</dbReference>
<accession>A0A1B7N477</accession>
<evidence type="ECO:0000256" key="2">
    <source>
        <dbReference type="ARBA" id="ARBA00022857"/>
    </source>
</evidence>
<dbReference type="PANTHER" id="PTHR43008:SF8">
    <property type="entry name" value="BENZIL REDUCTASE ((S)-BENZOIN FORMING) IRC24"/>
    <property type="match status" value="1"/>
</dbReference>
<feature type="domain" description="Ketoreductase" evidence="5">
    <location>
        <begin position="4"/>
        <end position="200"/>
    </location>
</feature>
<dbReference type="PANTHER" id="PTHR43008">
    <property type="entry name" value="BENZIL REDUCTASE"/>
    <property type="match status" value="1"/>
</dbReference>
<reference evidence="6 7" key="1">
    <citation type="submission" date="2016-06" db="EMBL/GenBank/DDBJ databases">
        <title>Comparative genomics of the ectomycorrhizal sister species Rhizopogon vinicolor and Rhizopogon vesiculosus (Basidiomycota: Boletales) reveals a divergence of the mating type B locus.</title>
        <authorList>
            <consortium name="DOE Joint Genome Institute"/>
            <person name="Mujic A.B."/>
            <person name="Kuo A."/>
            <person name="Tritt A."/>
            <person name="Lipzen A."/>
            <person name="Chen C."/>
            <person name="Johnson J."/>
            <person name="Sharma A."/>
            <person name="Barry K."/>
            <person name="Grigoriev I.V."/>
            <person name="Spatafora J.W."/>
        </authorList>
    </citation>
    <scope>NUCLEOTIDE SEQUENCE [LARGE SCALE GENOMIC DNA]</scope>
    <source>
        <strain evidence="6 7">AM-OR11-026</strain>
    </source>
</reference>